<dbReference type="AlphaFoldDB" id="A0A2G5K1P5"/>
<dbReference type="InterPro" id="IPR036465">
    <property type="entry name" value="vWFA_dom_sf"/>
</dbReference>
<feature type="domain" description="Putative Flp pilus-assembly TadG-like N-terminal" evidence="2">
    <location>
        <begin position="30"/>
        <end position="76"/>
    </location>
</feature>
<evidence type="ECO:0000313" key="4">
    <source>
        <dbReference type="Proteomes" id="UP000231516"/>
    </source>
</evidence>
<proteinExistence type="predicted"/>
<evidence type="ECO:0000259" key="2">
    <source>
        <dbReference type="Pfam" id="PF13400"/>
    </source>
</evidence>
<dbReference type="InterPro" id="IPR028087">
    <property type="entry name" value="Tad_N"/>
</dbReference>
<sequence>MKKMGWVMMLSYLYQSVINRKNKFAADEEGTLTLFAIITFVVMVALAGIAVDVARFEAARTKTQITIDNAALAAASLFQATDPDTVERDADGNVTFKGTTYTPEQIVDFYMAKADLPHNFQYEVNTPINVSNAREVDVTTKQGMDTVFLHMMGQKDMNIGAYTSALEGNPLSEVSLVLDISGSMRGTQKLGNLVSAAQTFVGNILAANSSQYPNMVSMSLVPYSAYVNVGENLLNAMDDTILPSVANNMLDANPNTCLELRDSTFNSVGIPQNTHFQTEYEKHITFGYYDYTNQGYGETDKAVRTPYCPAFDWAQITPVSKNEAALKAQLAKFEATTNTSIDDGVKWGAALLDRSMQPTIKKLTQLNSWDSQYVDPAFEDRPLANGTRSNKILVVMTDGINTEQRRLKDQYETNGSDANVYWKKSDGYHYFRNSNRWGYEELSWRELFGIRTIYNHVRDRNFGGSTWGFMEAFKTGSQKDTRLNNICTAAKSAGITIYTITYEATVDSAKVMANCSSGPTYAYTATSSDIDSIFNNISIGIKKLQLTN</sequence>
<protein>
    <recommendedName>
        <fullName evidence="2">Putative Flp pilus-assembly TadG-like N-terminal domain-containing protein</fullName>
    </recommendedName>
</protein>
<name>A0A2G5K1P5_9RHOB</name>
<reference evidence="3 4" key="1">
    <citation type="submission" date="2016-08" db="EMBL/GenBank/DDBJ databases">
        <title>Draft genome of Amylibacter sp. strain 4G11.</title>
        <authorList>
            <person name="Wong S.-K."/>
            <person name="Hamasaki K."/>
            <person name="Yoshizawa S."/>
        </authorList>
    </citation>
    <scope>NUCLEOTIDE SEQUENCE [LARGE SCALE GENOMIC DNA]</scope>
    <source>
        <strain evidence="3 4">4G11</strain>
    </source>
</reference>
<accession>A0A2G5K1P5</accession>
<keyword evidence="1" id="KW-1133">Transmembrane helix</keyword>
<keyword evidence="4" id="KW-1185">Reference proteome</keyword>
<dbReference type="Proteomes" id="UP000231516">
    <property type="component" value="Unassembled WGS sequence"/>
</dbReference>
<organism evidence="3 4">
    <name type="scientific">Paramylibacter kogurei</name>
    <dbReference type="NCBI Taxonomy" id="1889778"/>
    <lineage>
        <taxon>Bacteria</taxon>
        <taxon>Pseudomonadati</taxon>
        <taxon>Pseudomonadota</taxon>
        <taxon>Alphaproteobacteria</taxon>
        <taxon>Rhodobacterales</taxon>
        <taxon>Paracoccaceae</taxon>
        <taxon>Paramylibacter</taxon>
    </lineage>
</organism>
<dbReference type="Gene3D" id="3.40.50.410">
    <property type="entry name" value="von Willebrand factor, type A domain"/>
    <property type="match status" value="1"/>
</dbReference>
<dbReference type="Pfam" id="PF13400">
    <property type="entry name" value="Tad"/>
    <property type="match status" value="1"/>
</dbReference>
<evidence type="ECO:0000313" key="3">
    <source>
        <dbReference type="EMBL" id="PIB23448.1"/>
    </source>
</evidence>
<evidence type="ECO:0000256" key="1">
    <source>
        <dbReference type="SAM" id="Phobius"/>
    </source>
</evidence>
<dbReference type="EMBL" id="MDGM01000013">
    <property type="protein sequence ID" value="PIB23448.1"/>
    <property type="molecule type" value="Genomic_DNA"/>
</dbReference>
<keyword evidence="1" id="KW-0812">Transmembrane</keyword>
<feature type="transmembrane region" description="Helical" evidence="1">
    <location>
        <begin position="30"/>
        <end position="51"/>
    </location>
</feature>
<gene>
    <name evidence="3" type="ORF">BFP76_07815</name>
</gene>
<keyword evidence="1" id="KW-0472">Membrane</keyword>
<dbReference type="SUPFAM" id="SSF53300">
    <property type="entry name" value="vWA-like"/>
    <property type="match status" value="1"/>
</dbReference>
<comment type="caution">
    <text evidence="3">The sequence shown here is derived from an EMBL/GenBank/DDBJ whole genome shotgun (WGS) entry which is preliminary data.</text>
</comment>